<dbReference type="PROSITE" id="PS50103">
    <property type="entry name" value="ZF_C3H1"/>
    <property type="match status" value="2"/>
</dbReference>
<dbReference type="PANTHER" id="PTHR45740">
    <property type="entry name" value="POLY [ADP-RIBOSE] POLYMERASE"/>
    <property type="match status" value="1"/>
</dbReference>
<reference evidence="11" key="3">
    <citation type="submission" date="2020-03" db="EMBL/GenBank/DDBJ databases">
        <title>Intra-Species Differences in Population Size shape Life History and Genome Evolution.</title>
        <authorList>
            <person name="Willemsen D."/>
            <person name="Cui R."/>
            <person name="Valenzano D.R."/>
        </authorList>
    </citation>
    <scope>NUCLEOTIDE SEQUENCE</scope>
    <source>
        <strain evidence="11">GRZ</strain>
        <tissue evidence="11">Whole</tissue>
    </source>
</reference>
<dbReference type="GO" id="GO:0003950">
    <property type="term" value="F:NAD+ poly-ADP-ribosyltransferase activity"/>
    <property type="evidence" value="ECO:0007669"/>
    <property type="project" value="TreeGrafter"/>
</dbReference>
<keyword evidence="5" id="KW-0539">Nucleus</keyword>
<feature type="region of interest" description="Disordered" evidence="8">
    <location>
        <begin position="82"/>
        <end position="102"/>
    </location>
</feature>
<dbReference type="InterPro" id="IPR037197">
    <property type="entry name" value="WWE_dom_sf"/>
</dbReference>
<evidence type="ECO:0000259" key="9">
    <source>
        <dbReference type="PROSITE" id="PS50103"/>
    </source>
</evidence>
<sequence>MASACEPDDENSRESDLDSSDESDSDQDSDSVDDCQDYGKQPCKYYNRGGCKNGRNCPYPHVCKYYVSGSCKYGSSCKRSHSSGGRASSGGSSRFQDQSANPKLTNGKLYQWQLNDGRGWRDVKNDHVIEAQYSLPHTKSIKIYNTAYGALSIDFSRMRVYGKNLKVRRLDDGNTIWLWYCTLHRKWMKYGDKDSKGNSGPVKSVDIETSFQRNPASSHSFSIGAETYEIRFPEMRQVGTTKKRKVTRRPQFRQQGVIGSAHLVPAMAGLTLSHTPKWEFEGNSGSWHEFKPRPECSVTSDDIERKYQQNTSDSMAFTVNGQSYKLDFKAMIQINLTTMSSRKIRRV</sequence>
<comment type="subcellular location">
    <subcellularLocation>
        <location evidence="1">Nucleus</location>
    </subcellularLocation>
</comment>
<feature type="zinc finger region" description="C3H1-type" evidence="7">
    <location>
        <begin position="65"/>
        <end position="84"/>
    </location>
</feature>
<dbReference type="Pfam" id="PF00642">
    <property type="entry name" value="zf-CCCH"/>
    <property type="match status" value="1"/>
</dbReference>
<dbReference type="EMBL" id="HADY01016750">
    <property type="protein sequence ID" value="SBP55235.1"/>
    <property type="molecule type" value="Transcribed_RNA"/>
</dbReference>
<dbReference type="KEGG" id="nfu:107385848"/>
<organism evidence="12">
    <name type="scientific">Nothobranchius furzeri</name>
    <name type="common">Turquoise killifish</name>
    <dbReference type="NCBI Taxonomy" id="105023"/>
    <lineage>
        <taxon>Eukaryota</taxon>
        <taxon>Metazoa</taxon>
        <taxon>Chordata</taxon>
        <taxon>Craniata</taxon>
        <taxon>Vertebrata</taxon>
        <taxon>Euteleostomi</taxon>
        <taxon>Actinopterygii</taxon>
        <taxon>Neopterygii</taxon>
        <taxon>Teleostei</taxon>
        <taxon>Neoteleostei</taxon>
        <taxon>Acanthomorphata</taxon>
        <taxon>Ovalentaria</taxon>
        <taxon>Atherinomorphae</taxon>
        <taxon>Cyprinodontiformes</taxon>
        <taxon>Nothobranchiidae</taxon>
        <taxon>Nothobranchius</taxon>
    </lineage>
</organism>
<dbReference type="OrthoDB" id="20729at2759"/>
<evidence type="ECO:0000256" key="2">
    <source>
        <dbReference type="ARBA" id="ARBA00022723"/>
    </source>
</evidence>
<feature type="domain" description="WWE" evidence="10">
    <location>
        <begin position="262"/>
        <end position="346"/>
    </location>
</feature>
<name>A0A1A8ALX9_NOTFU</name>
<dbReference type="OMA" id="GRYYQWQ"/>
<protein>
    <submittedName>
        <fullName evidence="11">Poly [ADP-ribose] polymerase 12-like</fullName>
    </submittedName>
</protein>
<feature type="domain" description="WWE" evidence="10">
    <location>
        <begin position="163"/>
        <end position="253"/>
    </location>
</feature>
<keyword evidence="3 7" id="KW-0863">Zinc-finger</keyword>
<feature type="compositionally biased region" description="Acidic residues" evidence="8">
    <location>
        <begin position="17"/>
        <end position="36"/>
    </location>
</feature>
<dbReference type="SUPFAM" id="SSF90229">
    <property type="entry name" value="CCCH zinc finger"/>
    <property type="match status" value="1"/>
</dbReference>
<dbReference type="AlphaFoldDB" id="A0A1A8ALX9"/>
<dbReference type="InterPro" id="IPR000571">
    <property type="entry name" value="Znf_CCCH"/>
</dbReference>
<evidence type="ECO:0000256" key="5">
    <source>
        <dbReference type="ARBA" id="ARBA00023242"/>
    </source>
</evidence>
<dbReference type="SMART" id="SM00356">
    <property type="entry name" value="ZnF_C3H1"/>
    <property type="match status" value="2"/>
</dbReference>
<dbReference type="EMBL" id="JAAVVJ010000002">
    <property type="protein sequence ID" value="KAF7229236.1"/>
    <property type="molecule type" value="Genomic_DNA"/>
</dbReference>
<evidence type="ECO:0000256" key="7">
    <source>
        <dbReference type="PROSITE-ProRule" id="PRU00723"/>
    </source>
</evidence>
<proteinExistence type="inferred from homology"/>
<keyword evidence="4 7" id="KW-0862">Zinc</keyword>
<dbReference type="PANTHER" id="PTHR45740:SF14">
    <property type="entry name" value="NOVEL PROTEIN"/>
    <property type="match status" value="1"/>
</dbReference>
<feature type="zinc finger region" description="C3H1-type" evidence="7">
    <location>
        <begin position="37"/>
        <end position="64"/>
    </location>
</feature>
<evidence type="ECO:0000256" key="8">
    <source>
        <dbReference type="SAM" id="MobiDB-lite"/>
    </source>
</evidence>
<dbReference type="InterPro" id="IPR036855">
    <property type="entry name" value="Znf_CCCH_sf"/>
</dbReference>
<evidence type="ECO:0000256" key="3">
    <source>
        <dbReference type="ARBA" id="ARBA00022771"/>
    </source>
</evidence>
<feature type="region of interest" description="Disordered" evidence="8">
    <location>
        <begin position="1"/>
        <end position="36"/>
    </location>
</feature>
<keyword evidence="2 7" id="KW-0479">Metal-binding</keyword>
<dbReference type="Pfam" id="PF02825">
    <property type="entry name" value="WWE"/>
    <property type="match status" value="2"/>
</dbReference>
<dbReference type="InterPro" id="IPR051712">
    <property type="entry name" value="ARTD-AVP"/>
</dbReference>
<evidence type="ECO:0000256" key="4">
    <source>
        <dbReference type="ARBA" id="ARBA00022833"/>
    </source>
</evidence>
<dbReference type="PROSITE" id="PS50918">
    <property type="entry name" value="WWE"/>
    <property type="match status" value="2"/>
</dbReference>
<evidence type="ECO:0000313" key="12">
    <source>
        <dbReference type="EMBL" id="SBP55235.1"/>
    </source>
</evidence>
<comment type="similarity">
    <text evidence="6">Belongs to the ARTD/PARP family.</text>
</comment>
<dbReference type="Gene3D" id="4.10.1000.10">
    <property type="entry name" value="Zinc finger, CCCH-type"/>
    <property type="match status" value="1"/>
</dbReference>
<dbReference type="SUPFAM" id="SSF117839">
    <property type="entry name" value="WWE domain"/>
    <property type="match status" value="2"/>
</dbReference>
<dbReference type="Pfam" id="PF23466">
    <property type="entry name" value="WWE_4"/>
    <property type="match status" value="1"/>
</dbReference>
<evidence type="ECO:0000256" key="6">
    <source>
        <dbReference type="ARBA" id="ARBA00024347"/>
    </source>
</evidence>
<dbReference type="InterPro" id="IPR004170">
    <property type="entry name" value="WWE_dom"/>
</dbReference>
<gene>
    <name evidence="12" type="primary">Nfu_g_1_011735</name>
    <name evidence="11" type="ORF">G4P62_000998</name>
</gene>
<evidence type="ECO:0000313" key="11">
    <source>
        <dbReference type="EMBL" id="KAF7229236.1"/>
    </source>
</evidence>
<dbReference type="GO" id="GO:0008270">
    <property type="term" value="F:zinc ion binding"/>
    <property type="evidence" value="ECO:0007669"/>
    <property type="project" value="UniProtKB-KW"/>
</dbReference>
<dbReference type="Proteomes" id="UP000822369">
    <property type="component" value="Chromosome 2"/>
</dbReference>
<reference evidence="12" key="2">
    <citation type="submission" date="2016-06" db="EMBL/GenBank/DDBJ databases">
        <title>The genome of a short-lived fish provides insights into sex chromosome evolution and the genetic control of aging.</title>
        <authorList>
            <person name="Reichwald K."/>
            <person name="Felder M."/>
            <person name="Petzold A."/>
            <person name="Koch P."/>
            <person name="Groth M."/>
            <person name="Platzer M."/>
        </authorList>
    </citation>
    <scope>NUCLEOTIDE SEQUENCE</scope>
    <source>
        <tissue evidence="12">Brain</tissue>
    </source>
</reference>
<accession>A0A1A8ALX9</accession>
<evidence type="ECO:0000256" key="1">
    <source>
        <dbReference type="ARBA" id="ARBA00004123"/>
    </source>
</evidence>
<reference evidence="12" key="1">
    <citation type="submission" date="2016-05" db="EMBL/GenBank/DDBJ databases">
        <authorList>
            <person name="Lavstsen T."/>
            <person name="Jespersen J.S."/>
        </authorList>
    </citation>
    <scope>NUCLEOTIDE SEQUENCE</scope>
    <source>
        <tissue evidence="12">Brain</tissue>
    </source>
</reference>
<feature type="compositionally biased region" description="Low complexity" evidence="8">
    <location>
        <begin position="82"/>
        <end position="94"/>
    </location>
</feature>
<dbReference type="GO" id="GO:1990404">
    <property type="term" value="F:NAD+-protein mono-ADP-ribosyltransferase activity"/>
    <property type="evidence" value="ECO:0007669"/>
    <property type="project" value="TreeGrafter"/>
</dbReference>
<evidence type="ECO:0000259" key="10">
    <source>
        <dbReference type="PROSITE" id="PS50918"/>
    </source>
</evidence>
<feature type="domain" description="C3H1-type" evidence="9">
    <location>
        <begin position="65"/>
        <end position="84"/>
    </location>
</feature>
<dbReference type="Gene3D" id="3.30.720.50">
    <property type="match status" value="2"/>
</dbReference>
<dbReference type="GO" id="GO:0005634">
    <property type="term" value="C:nucleus"/>
    <property type="evidence" value="ECO:0007669"/>
    <property type="project" value="UniProtKB-SubCell"/>
</dbReference>
<feature type="domain" description="C3H1-type" evidence="9">
    <location>
        <begin position="37"/>
        <end position="64"/>
    </location>
</feature>